<evidence type="ECO:0000259" key="5">
    <source>
        <dbReference type="PROSITE" id="PS50222"/>
    </source>
</evidence>
<dbReference type="GO" id="GO:0019243">
    <property type="term" value="P:methylglyoxal catabolic process to D-lactate via S-lactoyl-glutathione"/>
    <property type="evidence" value="ECO:0007669"/>
    <property type="project" value="TreeGrafter"/>
</dbReference>
<evidence type="ECO:0000256" key="4">
    <source>
        <dbReference type="SAM" id="Phobius"/>
    </source>
</evidence>
<dbReference type="InterPro" id="IPR050325">
    <property type="entry name" value="Prot/Nucl_acid_deglycase"/>
</dbReference>
<feature type="transmembrane region" description="Helical" evidence="4">
    <location>
        <begin position="516"/>
        <end position="534"/>
    </location>
</feature>
<keyword evidence="1" id="KW-0346">Stress response</keyword>
<feature type="transmembrane region" description="Helical" evidence="4">
    <location>
        <begin position="479"/>
        <end position="504"/>
    </location>
</feature>
<sequence length="699" mass="76092">MAGTRVVIVATSADTMGDHKTGAWSEEITGPFYTFKDAGCSVSIVSVRGGKVPIDAGSLATPCEHDKRFEESGDIAALEKTQSLKQVKIEDIDCLFLAGGHGTCVDFEEGCADIVTKTYAAGKIVAAVCHGPTGLVRAKDGDAPLVKGKKVAGFSNVEEETVGLADKVPFSLETKLKELGAEYVEGETFKPHAVRDGRLVTGQNPMSSVRCASLALEAMEKELGARDPELEALRSKLEAARSQIGLKKSPLTTIVLFVRWLVSFIARTTRRIMISRFTWFVLIPAVGTYFGLKYHFAQELFVPPVCGETTGGSMWLFEVAVVEISWWAILGILSSVGFGTGLHSGIMFLFPHVMQVVAAAEACGTTSGLIAWYQHPCKLECATTFGPKDDSTVTMFNLWLLITVQAMIWGIGTAVGELPPYLVSKAARLTGSSDSEYHSEIEEAKSKTDAFSRMKIWTINFTERHGFMGILMLASWPNAAFDMCGMCCGYLLMPFWTFFIATALGKGVIKVNLQSFFFIGLFGSTAFQVMMSGLDHTNAALLSALGQDFHLRETIQSLRTKLILQFEMASRFAPSKLFPKGVDSLDLPALEKLYSKMSDGKEVAARVLKDLDKDGSGSLNLKELSKAASRTDRKISLSSLDPGTGTSILKVGWELFIVCLVLFFVVSVVDQLAKAKQTELDEAELAEFEARDQEQKKTS</sequence>
<dbReference type="InterPro" id="IPR002818">
    <property type="entry name" value="DJ-1/PfpI"/>
</dbReference>
<protein>
    <recommendedName>
        <fullName evidence="5">EF-hand domain-containing protein</fullName>
    </recommendedName>
</protein>
<feature type="transmembrane region" description="Helical" evidence="4">
    <location>
        <begin position="651"/>
        <end position="669"/>
    </location>
</feature>
<feature type="transmembrane region" description="Helical" evidence="4">
    <location>
        <begin position="396"/>
        <end position="415"/>
    </location>
</feature>
<dbReference type="PROSITE" id="PS50222">
    <property type="entry name" value="EF_HAND_2"/>
    <property type="match status" value="1"/>
</dbReference>
<dbReference type="GO" id="GO:0005509">
    <property type="term" value="F:calcium ion binding"/>
    <property type="evidence" value="ECO:0007669"/>
    <property type="project" value="InterPro"/>
</dbReference>
<keyword evidence="4" id="KW-1133">Transmembrane helix</keyword>
<dbReference type="InterPro" id="IPR018247">
    <property type="entry name" value="EF_Hand_1_Ca_BS"/>
</dbReference>
<dbReference type="Pfam" id="PF01965">
    <property type="entry name" value="DJ-1_PfpI"/>
    <property type="match status" value="1"/>
</dbReference>
<accession>A0A7S1FJ58</accession>
<dbReference type="PANTHER" id="PTHR48094">
    <property type="entry name" value="PROTEIN/NUCLEIC ACID DEGLYCASE DJ-1-RELATED"/>
    <property type="match status" value="1"/>
</dbReference>
<comment type="similarity">
    <text evidence="3">Belongs to the peptidase C56 family. HSP31-like subfamily.</text>
</comment>
<dbReference type="InterPro" id="IPR002048">
    <property type="entry name" value="EF_hand_dom"/>
</dbReference>
<keyword evidence="4" id="KW-0472">Membrane</keyword>
<evidence type="ECO:0000313" key="6">
    <source>
        <dbReference type="EMBL" id="CAD8871689.1"/>
    </source>
</evidence>
<keyword evidence="4" id="KW-0812">Transmembrane</keyword>
<dbReference type="PANTHER" id="PTHR48094:SF11">
    <property type="entry name" value="GLUTATHIONE-INDEPENDENT GLYOXALASE HSP31-RELATED"/>
    <property type="match status" value="1"/>
</dbReference>
<evidence type="ECO:0000256" key="3">
    <source>
        <dbReference type="ARBA" id="ARBA00038493"/>
    </source>
</evidence>
<keyword evidence="2" id="KW-0456">Lyase</keyword>
<dbReference type="GO" id="GO:0019172">
    <property type="term" value="F:glyoxalase III activity"/>
    <property type="evidence" value="ECO:0007669"/>
    <property type="project" value="TreeGrafter"/>
</dbReference>
<dbReference type="CDD" id="cd03141">
    <property type="entry name" value="GATase1_Hsp31_like"/>
    <property type="match status" value="1"/>
</dbReference>
<name>A0A7S1FJ58_NOCSC</name>
<dbReference type="GO" id="GO:0005737">
    <property type="term" value="C:cytoplasm"/>
    <property type="evidence" value="ECO:0007669"/>
    <property type="project" value="TreeGrafter"/>
</dbReference>
<dbReference type="Gene3D" id="3.40.50.880">
    <property type="match status" value="1"/>
</dbReference>
<evidence type="ECO:0000256" key="2">
    <source>
        <dbReference type="ARBA" id="ARBA00023239"/>
    </source>
</evidence>
<reference evidence="6" key="1">
    <citation type="submission" date="2021-01" db="EMBL/GenBank/DDBJ databases">
        <authorList>
            <person name="Corre E."/>
            <person name="Pelletier E."/>
            <person name="Niang G."/>
            <person name="Scheremetjew M."/>
            <person name="Finn R."/>
            <person name="Kale V."/>
            <person name="Holt S."/>
            <person name="Cochrane G."/>
            <person name="Meng A."/>
            <person name="Brown T."/>
            <person name="Cohen L."/>
        </authorList>
    </citation>
    <scope>NUCLEOTIDE SEQUENCE</scope>
</reference>
<dbReference type="InterPro" id="IPR029062">
    <property type="entry name" value="Class_I_gatase-like"/>
</dbReference>
<dbReference type="AlphaFoldDB" id="A0A7S1FJ58"/>
<gene>
    <name evidence="6" type="ORF">NSCI0253_LOCUS46046</name>
</gene>
<feature type="transmembrane region" description="Helical" evidence="4">
    <location>
        <begin position="273"/>
        <end position="292"/>
    </location>
</feature>
<feature type="transmembrane region" description="Helical" evidence="4">
    <location>
        <begin position="324"/>
        <end position="350"/>
    </location>
</feature>
<dbReference type="EMBL" id="HBFQ01064900">
    <property type="protein sequence ID" value="CAD8871689.1"/>
    <property type="molecule type" value="Transcribed_RNA"/>
</dbReference>
<dbReference type="SUPFAM" id="SSF52317">
    <property type="entry name" value="Class I glutamine amidotransferase-like"/>
    <property type="match status" value="1"/>
</dbReference>
<evidence type="ECO:0000256" key="1">
    <source>
        <dbReference type="ARBA" id="ARBA00023016"/>
    </source>
</evidence>
<proteinExistence type="inferred from homology"/>
<dbReference type="PROSITE" id="PS00018">
    <property type="entry name" value="EF_HAND_1"/>
    <property type="match status" value="1"/>
</dbReference>
<feature type="domain" description="EF-hand" evidence="5">
    <location>
        <begin position="599"/>
        <end position="634"/>
    </location>
</feature>
<organism evidence="6">
    <name type="scientific">Noctiluca scintillans</name>
    <name type="common">Sea sparkle</name>
    <name type="synonym">Red tide dinoflagellate</name>
    <dbReference type="NCBI Taxonomy" id="2966"/>
    <lineage>
        <taxon>Eukaryota</taxon>
        <taxon>Sar</taxon>
        <taxon>Alveolata</taxon>
        <taxon>Dinophyceae</taxon>
        <taxon>Noctilucales</taxon>
        <taxon>Noctilucaceae</taxon>
        <taxon>Noctiluca</taxon>
    </lineage>
</organism>